<sequence length="360" mass="41662">MVDFVTFFLMWAQRMNWEVPPCHWRAVYWLEHRGDLAVLRCFRGFGKSTILGVYNAWRFYRDRQYRILHQSESDSTARKTSRDTQNVLRNHPLTKGMLPDGIGTIDQWWVNGAKDMRNASMFAKGILSNVTGARANECQNDDVEVPGNIQTPEAREKLRYRLSEQTHILIPGGRKLFIGTPHTHDSLYDEMEELGADCLTIPLFRKEYRIEEKSATTTRYTLPFVPEYVFTSIHKGARLLRRDFDYTLTDDGIEFAEAPETVVDCYAGCEWPERFDSKELETRRKDCRTVNEWDSQYQLHSKPVGDVRLDPERIREYTVQPVVRQANGECVMYLGNVRIVGAVAYWDVATGKPKADASAL</sequence>
<dbReference type="InterPro" id="IPR047987">
    <property type="entry name" value="Gp19-like_virus"/>
</dbReference>
<dbReference type="AlphaFoldDB" id="A0A754EFR4"/>
<dbReference type="EMBL" id="DAAWNC010000028">
    <property type="protein sequence ID" value="HAF8581206.1"/>
    <property type="molecule type" value="Genomic_DNA"/>
</dbReference>
<feature type="non-terminal residue" evidence="1">
    <location>
        <position position="360"/>
    </location>
</feature>
<reference evidence="1" key="2">
    <citation type="submission" date="2020-02" db="EMBL/GenBank/DDBJ databases">
        <authorList>
            <consortium name="NCBI Pathogen Detection Project"/>
        </authorList>
    </citation>
    <scope>NUCLEOTIDE SEQUENCE</scope>
    <source>
        <strain evidence="1">MA.MZ045</strain>
    </source>
</reference>
<name>A0A754EFR4_SALER</name>
<evidence type="ECO:0000313" key="1">
    <source>
        <dbReference type="EMBL" id="HAF8581206.1"/>
    </source>
</evidence>
<gene>
    <name evidence="1" type="primary">terL</name>
    <name evidence="1" type="ORF">G5T75_005207</name>
</gene>
<dbReference type="Gene3D" id="3.40.50.300">
    <property type="entry name" value="P-loop containing nucleotide triphosphate hydrolases"/>
    <property type="match status" value="1"/>
</dbReference>
<protein>
    <submittedName>
        <fullName evidence="1">Phage terminase large subunit</fullName>
    </submittedName>
</protein>
<organism evidence="1">
    <name type="scientific">Salmonella enterica</name>
    <name type="common">Salmonella choleraesuis</name>
    <dbReference type="NCBI Taxonomy" id="28901"/>
    <lineage>
        <taxon>Bacteria</taxon>
        <taxon>Pseudomonadati</taxon>
        <taxon>Pseudomonadota</taxon>
        <taxon>Gammaproteobacteria</taxon>
        <taxon>Enterobacterales</taxon>
        <taxon>Enterobacteriaceae</taxon>
        <taxon>Salmonella</taxon>
    </lineage>
</organism>
<dbReference type="NCBIfam" id="NF033889">
    <property type="entry name" value="termin_lrg_T7"/>
    <property type="match status" value="1"/>
</dbReference>
<reference evidence="1" key="1">
    <citation type="journal article" date="2018" name="Genome Biol.">
        <title>SKESA: strategic k-mer extension for scrupulous assemblies.</title>
        <authorList>
            <person name="Souvorov A."/>
            <person name="Agarwala R."/>
            <person name="Lipman D.J."/>
        </authorList>
    </citation>
    <scope>NUCLEOTIDE SEQUENCE</scope>
    <source>
        <strain evidence="1">MA.MZ045</strain>
    </source>
</reference>
<dbReference type="InterPro" id="IPR027417">
    <property type="entry name" value="P-loop_NTPase"/>
</dbReference>
<comment type="caution">
    <text evidence="1">The sequence shown here is derived from an EMBL/GenBank/DDBJ whole genome shotgun (WGS) entry which is preliminary data.</text>
</comment>
<proteinExistence type="predicted"/>
<accession>A0A754EFR4</accession>